<dbReference type="eggNOG" id="ENOG502ZC0B">
    <property type="taxonomic scope" value="Bacteria"/>
</dbReference>
<protein>
    <submittedName>
        <fullName evidence="1">Uncharacterized protein</fullName>
    </submittedName>
</protein>
<dbReference type="OrthoDB" id="5176561at2"/>
<gene>
    <name evidence="1" type="ORF">BBIA_1325</name>
</gene>
<evidence type="ECO:0000313" key="1">
    <source>
        <dbReference type="EMBL" id="KFI53727.1"/>
    </source>
</evidence>
<keyword evidence="2" id="KW-1185">Reference proteome</keyword>
<organism evidence="1 2">
    <name type="scientific">Bifidobacterium biavatii DSM 23969</name>
    <dbReference type="NCBI Taxonomy" id="1437608"/>
    <lineage>
        <taxon>Bacteria</taxon>
        <taxon>Bacillati</taxon>
        <taxon>Actinomycetota</taxon>
        <taxon>Actinomycetes</taxon>
        <taxon>Bifidobacteriales</taxon>
        <taxon>Bifidobacteriaceae</taxon>
        <taxon>Bifidobacterium</taxon>
    </lineage>
</organism>
<dbReference type="AlphaFoldDB" id="A0A087A4M7"/>
<sequence>MAYCSINEMQKALAGSMFANRPDAKKAAGRALGAMLEVITFYLLKDYGLVTNIAIERSLKEYANESVGHNVEFTLHASAKIGWVPRPANGQMTAKTVNSELELLSEHIIDEQFKEKDNRPFRRDGFIKNAATLYEGTNEHGEDVIINAYPDTEHGTADICQLQSKPFAMFECKRVGVEEGMKKGPQTIEKAKQGAYVALAASKLQKFRRSDGKQMGILEKRDGSYLIKPYDEMLQTIIDDLDPSELDGIVLTVGVISDHGNWFSSDRKNKETQVLSDAYDWLLFLTDDGLAAFIQEVLLGGDASMNDVRDAFRQSTIEKNAKFTKTILPANADRALTRYFAQNRDRIASWFNIITPAGGTLDQLFGMLKRIAERE</sequence>
<dbReference type="EMBL" id="JGYN01000002">
    <property type="protein sequence ID" value="KFI53727.1"/>
    <property type="molecule type" value="Genomic_DNA"/>
</dbReference>
<dbReference type="RefSeq" id="WP_033496187.1">
    <property type="nucleotide sequence ID" value="NZ_JDUU01000035.1"/>
</dbReference>
<accession>A0A087A4M7</accession>
<comment type="caution">
    <text evidence="1">The sequence shown here is derived from an EMBL/GenBank/DDBJ whole genome shotgun (WGS) entry which is preliminary data.</text>
</comment>
<reference evidence="1 2" key="1">
    <citation type="submission" date="2014-03" db="EMBL/GenBank/DDBJ databases">
        <title>Genomics of Bifidobacteria.</title>
        <authorList>
            <person name="Ventura M."/>
            <person name="Milani C."/>
            <person name="Lugli G.A."/>
        </authorList>
    </citation>
    <scope>NUCLEOTIDE SEQUENCE [LARGE SCALE GENOMIC DNA]</scope>
    <source>
        <strain evidence="1 2">DSM 23969</strain>
    </source>
</reference>
<evidence type="ECO:0000313" key="2">
    <source>
        <dbReference type="Proteomes" id="UP000029108"/>
    </source>
</evidence>
<dbReference type="STRING" id="1437608.GCA_000771645_01849"/>
<dbReference type="Proteomes" id="UP000029108">
    <property type="component" value="Unassembled WGS sequence"/>
</dbReference>
<proteinExistence type="predicted"/>
<name>A0A087A4M7_9BIFI</name>